<accession>A0A061QZU2</accession>
<feature type="non-terminal residue" evidence="1">
    <location>
        <position position="1"/>
    </location>
</feature>
<sequence length="94" mass="10182">LASPLRLWLWGGADIGTPGGLLAIAWRSPRGAGRADEPLSRRSSHRVRRALPGGERRICGPLGSWAMAPLFFWGRGGGATAPRRWRESEPRGSP</sequence>
<dbReference type="AlphaFoldDB" id="A0A061QZU2"/>
<name>A0A061QZU2_9CHLO</name>
<gene>
    <name evidence="1" type="ORF">TSPGSL018_19336</name>
</gene>
<reference evidence="1" key="1">
    <citation type="submission" date="2014-05" db="EMBL/GenBank/DDBJ databases">
        <title>The transcriptome of the halophilic microalga Tetraselmis sp. GSL018 isolated from the Great Salt Lake, Utah.</title>
        <authorList>
            <person name="Jinkerson R.E."/>
            <person name="D'Adamo S."/>
            <person name="Posewitz M.C."/>
        </authorList>
    </citation>
    <scope>NUCLEOTIDE SEQUENCE</scope>
    <source>
        <strain evidence="1">GSL018</strain>
    </source>
</reference>
<evidence type="ECO:0000313" key="1">
    <source>
        <dbReference type="EMBL" id="JAC63975.1"/>
    </source>
</evidence>
<dbReference type="EMBL" id="GBEZ01022884">
    <property type="protein sequence ID" value="JAC63975.1"/>
    <property type="molecule type" value="Transcribed_RNA"/>
</dbReference>
<organism evidence="1">
    <name type="scientific">Tetraselmis sp. GSL018</name>
    <dbReference type="NCBI Taxonomy" id="582737"/>
    <lineage>
        <taxon>Eukaryota</taxon>
        <taxon>Viridiplantae</taxon>
        <taxon>Chlorophyta</taxon>
        <taxon>core chlorophytes</taxon>
        <taxon>Chlorodendrophyceae</taxon>
        <taxon>Chlorodendrales</taxon>
        <taxon>Chlorodendraceae</taxon>
        <taxon>Tetraselmis</taxon>
    </lineage>
</organism>
<proteinExistence type="predicted"/>
<protein>
    <submittedName>
        <fullName evidence="1">Uncharacterized protein</fullName>
    </submittedName>
</protein>
<feature type="non-terminal residue" evidence="1">
    <location>
        <position position="94"/>
    </location>
</feature>